<protein>
    <submittedName>
        <fullName evidence="2">Uncharacterized protein</fullName>
    </submittedName>
</protein>
<proteinExistence type="predicted"/>
<name>A0A0D3K2F8_EMIH1</name>
<dbReference type="AlphaFoldDB" id="A0A0D3K2F8"/>
<keyword evidence="3" id="KW-1185">Reference proteome</keyword>
<dbReference type="RefSeq" id="XP_005782372.1">
    <property type="nucleotide sequence ID" value="XM_005782315.1"/>
</dbReference>
<feature type="region of interest" description="Disordered" evidence="1">
    <location>
        <begin position="56"/>
        <end position="97"/>
    </location>
</feature>
<dbReference type="EnsemblProtists" id="EOD29943">
    <property type="protein sequence ID" value="EOD29943"/>
    <property type="gene ID" value="EMIHUDRAFT_233340"/>
</dbReference>
<evidence type="ECO:0000256" key="1">
    <source>
        <dbReference type="SAM" id="MobiDB-lite"/>
    </source>
</evidence>
<dbReference type="Proteomes" id="UP000013827">
    <property type="component" value="Unassembled WGS sequence"/>
</dbReference>
<feature type="region of interest" description="Disordered" evidence="1">
    <location>
        <begin position="124"/>
        <end position="150"/>
    </location>
</feature>
<accession>A0A0D3K2F8</accession>
<sequence>MLPPFFAVLGACERFCAPKTNPWDTKCEWDKCAPWGCWQMDGALHYTMPFSSPPLLLQPPPPSDGFTTSPAVSNSRATRGHAHLTSPPPHSQHGGVVSLANDVEGAKLAFAGCASAAAGEQGMCAPRAAAPAGSYEPPSRGSLQESGSIR</sequence>
<dbReference type="PaxDb" id="2903-EOD29943"/>
<feature type="compositionally biased region" description="Polar residues" evidence="1">
    <location>
        <begin position="141"/>
        <end position="150"/>
    </location>
</feature>
<organism evidence="2 3">
    <name type="scientific">Emiliania huxleyi (strain CCMP1516)</name>
    <dbReference type="NCBI Taxonomy" id="280463"/>
    <lineage>
        <taxon>Eukaryota</taxon>
        <taxon>Haptista</taxon>
        <taxon>Haptophyta</taxon>
        <taxon>Prymnesiophyceae</taxon>
        <taxon>Isochrysidales</taxon>
        <taxon>Noelaerhabdaceae</taxon>
        <taxon>Emiliania</taxon>
    </lineage>
</organism>
<reference evidence="3" key="1">
    <citation type="journal article" date="2013" name="Nature">
        <title>Pan genome of the phytoplankton Emiliania underpins its global distribution.</title>
        <authorList>
            <person name="Read B.A."/>
            <person name="Kegel J."/>
            <person name="Klute M.J."/>
            <person name="Kuo A."/>
            <person name="Lefebvre S.C."/>
            <person name="Maumus F."/>
            <person name="Mayer C."/>
            <person name="Miller J."/>
            <person name="Monier A."/>
            <person name="Salamov A."/>
            <person name="Young J."/>
            <person name="Aguilar M."/>
            <person name="Claverie J.M."/>
            <person name="Frickenhaus S."/>
            <person name="Gonzalez K."/>
            <person name="Herman E.K."/>
            <person name="Lin Y.C."/>
            <person name="Napier J."/>
            <person name="Ogata H."/>
            <person name="Sarno A.F."/>
            <person name="Shmutz J."/>
            <person name="Schroeder D."/>
            <person name="de Vargas C."/>
            <person name="Verret F."/>
            <person name="von Dassow P."/>
            <person name="Valentin K."/>
            <person name="Van de Peer Y."/>
            <person name="Wheeler G."/>
            <person name="Dacks J.B."/>
            <person name="Delwiche C.F."/>
            <person name="Dyhrman S.T."/>
            <person name="Glockner G."/>
            <person name="John U."/>
            <person name="Richards T."/>
            <person name="Worden A.Z."/>
            <person name="Zhang X."/>
            <person name="Grigoriev I.V."/>
            <person name="Allen A.E."/>
            <person name="Bidle K."/>
            <person name="Borodovsky M."/>
            <person name="Bowler C."/>
            <person name="Brownlee C."/>
            <person name="Cock J.M."/>
            <person name="Elias M."/>
            <person name="Gladyshev V.N."/>
            <person name="Groth M."/>
            <person name="Guda C."/>
            <person name="Hadaegh A."/>
            <person name="Iglesias-Rodriguez M.D."/>
            <person name="Jenkins J."/>
            <person name="Jones B.M."/>
            <person name="Lawson T."/>
            <person name="Leese F."/>
            <person name="Lindquist E."/>
            <person name="Lobanov A."/>
            <person name="Lomsadze A."/>
            <person name="Malik S.B."/>
            <person name="Marsh M.E."/>
            <person name="Mackinder L."/>
            <person name="Mock T."/>
            <person name="Mueller-Roeber B."/>
            <person name="Pagarete A."/>
            <person name="Parker M."/>
            <person name="Probert I."/>
            <person name="Quesneville H."/>
            <person name="Raines C."/>
            <person name="Rensing S.A."/>
            <person name="Riano-Pachon D.M."/>
            <person name="Richier S."/>
            <person name="Rokitta S."/>
            <person name="Shiraiwa Y."/>
            <person name="Soanes D.M."/>
            <person name="van der Giezen M."/>
            <person name="Wahlund T.M."/>
            <person name="Williams B."/>
            <person name="Wilson W."/>
            <person name="Wolfe G."/>
            <person name="Wurch L.L."/>
        </authorList>
    </citation>
    <scope>NUCLEOTIDE SEQUENCE</scope>
</reference>
<reference evidence="2" key="2">
    <citation type="submission" date="2024-10" db="UniProtKB">
        <authorList>
            <consortium name="EnsemblProtists"/>
        </authorList>
    </citation>
    <scope>IDENTIFICATION</scope>
</reference>
<evidence type="ECO:0000313" key="2">
    <source>
        <dbReference type="EnsemblProtists" id="EOD29943"/>
    </source>
</evidence>
<dbReference type="GeneID" id="17275217"/>
<feature type="compositionally biased region" description="Polar residues" evidence="1">
    <location>
        <begin position="65"/>
        <end position="77"/>
    </location>
</feature>
<dbReference type="KEGG" id="ehx:EMIHUDRAFT_233340"/>
<evidence type="ECO:0000313" key="3">
    <source>
        <dbReference type="Proteomes" id="UP000013827"/>
    </source>
</evidence>
<dbReference type="HOGENOM" id="CLU_1743967_0_0_1"/>